<comment type="caution">
    <text evidence="2">The sequence shown here is derived from an EMBL/GenBank/DDBJ whole genome shotgun (WGS) entry which is preliminary data.</text>
</comment>
<gene>
    <name evidence="2" type="ORF">ACFQ22_06535</name>
</gene>
<keyword evidence="3" id="KW-1185">Reference proteome</keyword>
<dbReference type="EMBL" id="JBHTLH010000019">
    <property type="protein sequence ID" value="MFD1125006.1"/>
    <property type="molecule type" value="Genomic_DNA"/>
</dbReference>
<feature type="domain" description="N-acetyltransferase" evidence="1">
    <location>
        <begin position="2"/>
        <end position="139"/>
    </location>
</feature>
<reference evidence="3" key="1">
    <citation type="journal article" date="2019" name="Int. J. Syst. Evol. Microbiol.">
        <title>The Global Catalogue of Microorganisms (GCM) 10K type strain sequencing project: providing services to taxonomists for standard genome sequencing and annotation.</title>
        <authorList>
            <consortium name="The Broad Institute Genomics Platform"/>
            <consortium name="The Broad Institute Genome Sequencing Center for Infectious Disease"/>
            <person name="Wu L."/>
            <person name="Ma J."/>
        </authorList>
    </citation>
    <scope>NUCLEOTIDE SEQUENCE [LARGE SCALE GENOMIC DNA]</scope>
    <source>
        <strain evidence="3">CCUG 71848</strain>
    </source>
</reference>
<dbReference type="CDD" id="cd04301">
    <property type="entry name" value="NAT_SF"/>
    <property type="match status" value="1"/>
</dbReference>
<organism evidence="2 3">
    <name type="scientific">Lentilactobacillus raoultii</name>
    <dbReference type="NCBI Taxonomy" id="1987503"/>
    <lineage>
        <taxon>Bacteria</taxon>
        <taxon>Bacillati</taxon>
        <taxon>Bacillota</taxon>
        <taxon>Bacilli</taxon>
        <taxon>Lactobacillales</taxon>
        <taxon>Lactobacillaceae</taxon>
        <taxon>Lentilactobacillus</taxon>
    </lineage>
</organism>
<dbReference type="GO" id="GO:0016746">
    <property type="term" value="F:acyltransferase activity"/>
    <property type="evidence" value="ECO:0007669"/>
    <property type="project" value="UniProtKB-KW"/>
</dbReference>
<sequence>MVLIRKMTIADYDSAYALWQSVPGMNLASLDNSERGIAKVVNQNPDLCFVAVDQATVVGTALGATDGRKGYLYHVAVAKNYQGHHLSSQLLAQVMTGFRQQHIDKIGLFVVADNVDGKAFWQHQGFKTRPDIEYLDLDL</sequence>
<keyword evidence="2" id="KW-0808">Transferase</keyword>
<protein>
    <submittedName>
        <fullName evidence="2">GNAT family N-acetyltransferase</fullName>
        <ecNumber evidence="2">2.3.1.-</ecNumber>
    </submittedName>
</protein>
<dbReference type="SUPFAM" id="SSF55729">
    <property type="entry name" value="Acyl-CoA N-acyltransferases (Nat)"/>
    <property type="match status" value="1"/>
</dbReference>
<evidence type="ECO:0000313" key="3">
    <source>
        <dbReference type="Proteomes" id="UP001597156"/>
    </source>
</evidence>
<name>A0ABW3PIP2_9LACO</name>
<dbReference type="InterPro" id="IPR000182">
    <property type="entry name" value="GNAT_dom"/>
</dbReference>
<dbReference type="EC" id="2.3.1.-" evidence="2"/>
<proteinExistence type="predicted"/>
<dbReference type="PROSITE" id="PS51186">
    <property type="entry name" value="GNAT"/>
    <property type="match status" value="1"/>
</dbReference>
<dbReference type="Gene3D" id="3.40.630.30">
    <property type="match status" value="1"/>
</dbReference>
<dbReference type="InterPro" id="IPR016181">
    <property type="entry name" value="Acyl_CoA_acyltransferase"/>
</dbReference>
<dbReference type="Proteomes" id="UP001597156">
    <property type="component" value="Unassembled WGS sequence"/>
</dbReference>
<dbReference type="Pfam" id="PF00583">
    <property type="entry name" value="Acetyltransf_1"/>
    <property type="match status" value="1"/>
</dbReference>
<evidence type="ECO:0000313" key="2">
    <source>
        <dbReference type="EMBL" id="MFD1125006.1"/>
    </source>
</evidence>
<accession>A0ABW3PIP2</accession>
<keyword evidence="2" id="KW-0012">Acyltransferase</keyword>
<evidence type="ECO:0000259" key="1">
    <source>
        <dbReference type="PROSITE" id="PS51186"/>
    </source>
</evidence>
<dbReference type="RefSeq" id="WP_121977939.1">
    <property type="nucleotide sequence ID" value="NZ_JBHTLH010000019.1"/>
</dbReference>